<dbReference type="AlphaFoldDB" id="A0A6S6LWW6"/>
<dbReference type="InterPro" id="IPR000700">
    <property type="entry name" value="PAS-assoc_C"/>
</dbReference>
<dbReference type="PROSITE" id="PS50887">
    <property type="entry name" value="GGDEF"/>
    <property type="match status" value="1"/>
</dbReference>
<evidence type="ECO:0000259" key="1">
    <source>
        <dbReference type="PROSITE" id="PS50112"/>
    </source>
</evidence>
<dbReference type="InterPro" id="IPR000160">
    <property type="entry name" value="GGDEF_dom"/>
</dbReference>
<dbReference type="SUPFAM" id="SSF55785">
    <property type="entry name" value="PYP-like sensor domain (PAS domain)"/>
    <property type="match status" value="1"/>
</dbReference>
<evidence type="ECO:0000313" key="4">
    <source>
        <dbReference type="EMBL" id="BCG46133.1"/>
    </source>
</evidence>
<evidence type="ECO:0000313" key="5">
    <source>
        <dbReference type="Proteomes" id="UP000515472"/>
    </source>
</evidence>
<dbReference type="PANTHER" id="PTHR46663">
    <property type="entry name" value="DIGUANYLATE CYCLASE DGCT-RELATED"/>
    <property type="match status" value="1"/>
</dbReference>
<dbReference type="PANTHER" id="PTHR46663:SF4">
    <property type="entry name" value="DIGUANYLATE CYCLASE DGCT-RELATED"/>
    <property type="match status" value="1"/>
</dbReference>
<dbReference type="SUPFAM" id="SSF55073">
    <property type="entry name" value="Nucleotide cyclase"/>
    <property type="match status" value="1"/>
</dbReference>
<dbReference type="FunFam" id="3.30.70.270:FF:000001">
    <property type="entry name" value="Diguanylate cyclase domain protein"/>
    <property type="match status" value="1"/>
</dbReference>
<dbReference type="Pfam" id="PF13426">
    <property type="entry name" value="PAS_9"/>
    <property type="match status" value="1"/>
</dbReference>
<dbReference type="Pfam" id="PF00990">
    <property type="entry name" value="GGDEF"/>
    <property type="match status" value="1"/>
</dbReference>
<dbReference type="InterPro" id="IPR043128">
    <property type="entry name" value="Rev_trsase/Diguanyl_cyclase"/>
</dbReference>
<dbReference type="NCBIfam" id="TIGR00229">
    <property type="entry name" value="sensory_box"/>
    <property type="match status" value="1"/>
</dbReference>
<feature type="domain" description="PAS" evidence="1">
    <location>
        <begin position="8"/>
        <end position="46"/>
    </location>
</feature>
<dbReference type="NCBIfam" id="TIGR00254">
    <property type="entry name" value="GGDEF"/>
    <property type="match status" value="1"/>
</dbReference>
<evidence type="ECO:0000259" key="2">
    <source>
        <dbReference type="PROSITE" id="PS50113"/>
    </source>
</evidence>
<dbReference type="PROSITE" id="PS50112">
    <property type="entry name" value="PAS"/>
    <property type="match status" value="1"/>
</dbReference>
<name>A0A6S6LWW6_9BACT</name>
<dbReference type="GO" id="GO:0003824">
    <property type="term" value="F:catalytic activity"/>
    <property type="evidence" value="ECO:0007669"/>
    <property type="project" value="UniProtKB-ARBA"/>
</dbReference>
<dbReference type="Gene3D" id="3.30.450.20">
    <property type="entry name" value="PAS domain"/>
    <property type="match status" value="1"/>
</dbReference>
<dbReference type="Gene3D" id="3.30.70.270">
    <property type="match status" value="1"/>
</dbReference>
<reference evidence="4 5" key="1">
    <citation type="submission" date="2020-06" db="EMBL/GenBank/DDBJ databases">
        <title>Interaction of electrochemicaly active bacteria, Geobacter bremensis R4 on different carbon anode.</title>
        <authorList>
            <person name="Meng L."/>
            <person name="Yoshida N."/>
        </authorList>
    </citation>
    <scope>NUCLEOTIDE SEQUENCE [LARGE SCALE GENOMIC DNA]</scope>
    <source>
        <strain evidence="4 5">R4</strain>
    </source>
</reference>
<dbReference type="SMART" id="SM00267">
    <property type="entry name" value="GGDEF"/>
    <property type="match status" value="1"/>
</dbReference>
<dbReference type="Proteomes" id="UP000515472">
    <property type="component" value="Chromosome"/>
</dbReference>
<organism evidence="4 5">
    <name type="scientific">Citrifermentans bremense</name>
    <dbReference type="NCBI Taxonomy" id="60035"/>
    <lineage>
        <taxon>Bacteria</taxon>
        <taxon>Pseudomonadati</taxon>
        <taxon>Thermodesulfobacteriota</taxon>
        <taxon>Desulfuromonadia</taxon>
        <taxon>Geobacterales</taxon>
        <taxon>Geobacteraceae</taxon>
        <taxon>Citrifermentans</taxon>
    </lineage>
</organism>
<protein>
    <submittedName>
        <fullName evidence="4">Diguanylate cyclase with PAS/PAC sensor</fullName>
    </submittedName>
</protein>
<dbReference type="InterPro" id="IPR052163">
    <property type="entry name" value="DGC-Regulatory_Protein"/>
</dbReference>
<evidence type="ECO:0000259" key="3">
    <source>
        <dbReference type="PROSITE" id="PS50887"/>
    </source>
</evidence>
<dbReference type="InterPro" id="IPR029787">
    <property type="entry name" value="Nucleotide_cyclase"/>
</dbReference>
<keyword evidence="5" id="KW-1185">Reference proteome</keyword>
<dbReference type="KEGG" id="gbn:GEOBRER4_08830"/>
<feature type="domain" description="GGDEF" evidence="3">
    <location>
        <begin position="167"/>
        <end position="297"/>
    </location>
</feature>
<sequence>MLGVSSDKLLNSLFDGLYCVDLDRRISFWNSAAQRITGYSAEEVLGSKCHDSILRHMEIDGYDCEVRSPLSATMEDGKVREANVLVHHKHGYRLPVQVRTSPVRDEEGAIVGAVQIFTDNSNAVQILAALEKLKQDVLVDSLTGVGNRRLADMSLDSRLHDWQTHYRSFGVLFMDVDHFKSINDRYGHKTGDDVLRMVGKTVSSVFRKVDTVARWGGEEFVAILPSIRLPALATIAERVRTAVARSFLMEGGERIGVTLSIGGTIAESGDTAESIITRADAQMYRSKACGRNLVTLR</sequence>
<dbReference type="SMART" id="SM00091">
    <property type="entry name" value="PAS"/>
    <property type="match status" value="1"/>
</dbReference>
<dbReference type="EMBL" id="AP023213">
    <property type="protein sequence ID" value="BCG46133.1"/>
    <property type="molecule type" value="Genomic_DNA"/>
</dbReference>
<dbReference type="CDD" id="cd01949">
    <property type="entry name" value="GGDEF"/>
    <property type="match status" value="1"/>
</dbReference>
<gene>
    <name evidence="4" type="ORF">GEOBRER4_n0915</name>
</gene>
<accession>A0A6S6LWW6</accession>
<dbReference type="InterPro" id="IPR000014">
    <property type="entry name" value="PAS"/>
</dbReference>
<proteinExistence type="predicted"/>
<dbReference type="PROSITE" id="PS50113">
    <property type="entry name" value="PAC"/>
    <property type="match status" value="1"/>
</dbReference>
<dbReference type="CDD" id="cd00130">
    <property type="entry name" value="PAS"/>
    <property type="match status" value="1"/>
</dbReference>
<feature type="domain" description="PAC" evidence="2">
    <location>
        <begin position="80"/>
        <end position="132"/>
    </location>
</feature>
<dbReference type="InterPro" id="IPR035965">
    <property type="entry name" value="PAS-like_dom_sf"/>
</dbReference>
<dbReference type="RefSeq" id="WP_185244404.1">
    <property type="nucleotide sequence ID" value="NZ_AP023213.1"/>
</dbReference>